<proteinExistence type="predicted"/>
<dbReference type="WBParaSite" id="Hba_13795">
    <property type="protein sequence ID" value="Hba_13795"/>
    <property type="gene ID" value="Hba_13795"/>
</dbReference>
<name>A0A1I7X828_HETBA</name>
<sequence>MKLQDEVRISLHYSLINRLVLWNSAYIDIYLFK</sequence>
<keyword evidence="1" id="KW-1185">Reference proteome</keyword>
<dbReference type="AlphaFoldDB" id="A0A1I7X828"/>
<evidence type="ECO:0000313" key="1">
    <source>
        <dbReference type="Proteomes" id="UP000095283"/>
    </source>
</evidence>
<evidence type="ECO:0000313" key="2">
    <source>
        <dbReference type="WBParaSite" id="Hba_13795"/>
    </source>
</evidence>
<dbReference type="Proteomes" id="UP000095283">
    <property type="component" value="Unplaced"/>
</dbReference>
<accession>A0A1I7X828</accession>
<reference evidence="2" key="1">
    <citation type="submission" date="2016-11" db="UniProtKB">
        <authorList>
            <consortium name="WormBaseParasite"/>
        </authorList>
    </citation>
    <scope>IDENTIFICATION</scope>
</reference>
<protein>
    <submittedName>
        <fullName evidence="2">Uncharacterized protein</fullName>
    </submittedName>
</protein>
<organism evidence="1 2">
    <name type="scientific">Heterorhabditis bacteriophora</name>
    <name type="common">Entomopathogenic nematode worm</name>
    <dbReference type="NCBI Taxonomy" id="37862"/>
    <lineage>
        <taxon>Eukaryota</taxon>
        <taxon>Metazoa</taxon>
        <taxon>Ecdysozoa</taxon>
        <taxon>Nematoda</taxon>
        <taxon>Chromadorea</taxon>
        <taxon>Rhabditida</taxon>
        <taxon>Rhabditina</taxon>
        <taxon>Rhabditomorpha</taxon>
        <taxon>Strongyloidea</taxon>
        <taxon>Heterorhabditidae</taxon>
        <taxon>Heterorhabditis</taxon>
    </lineage>
</organism>